<keyword evidence="2 5" id="KW-0378">Hydrolase</keyword>
<protein>
    <submittedName>
        <fullName evidence="5">HAD-IA family hydrolase</fullName>
    </submittedName>
</protein>
<evidence type="ECO:0000256" key="2">
    <source>
        <dbReference type="ARBA" id="ARBA00022801"/>
    </source>
</evidence>
<dbReference type="InterPro" id="IPR023214">
    <property type="entry name" value="HAD_sf"/>
</dbReference>
<dbReference type="InterPro" id="IPR036412">
    <property type="entry name" value="HAD-like_sf"/>
</dbReference>
<dbReference type="InterPro" id="IPR023198">
    <property type="entry name" value="PGP-like_dom2"/>
</dbReference>
<dbReference type="SFLD" id="SFLDG01129">
    <property type="entry name" value="C1.5:_HAD__Beta-PGM__Phosphata"/>
    <property type="match status" value="1"/>
</dbReference>
<dbReference type="EMBL" id="JAVRIF010000001">
    <property type="protein sequence ID" value="MDT0602146.1"/>
    <property type="molecule type" value="Genomic_DNA"/>
</dbReference>
<dbReference type="InterPro" id="IPR041492">
    <property type="entry name" value="HAD_2"/>
</dbReference>
<dbReference type="NCBIfam" id="TIGR01549">
    <property type="entry name" value="HAD-SF-IA-v1"/>
    <property type="match status" value="1"/>
</dbReference>
<proteinExistence type="predicted"/>
<keyword evidence="3" id="KW-0460">Magnesium</keyword>
<dbReference type="InterPro" id="IPR006439">
    <property type="entry name" value="HAD-SF_hydro_IA"/>
</dbReference>
<reference evidence="5 6" key="1">
    <citation type="submission" date="2023-09" db="EMBL/GenBank/DDBJ databases">
        <authorList>
            <person name="Rey-Velasco X."/>
        </authorList>
    </citation>
    <scope>NUCLEOTIDE SEQUENCE [LARGE SCALE GENOMIC DNA]</scope>
    <source>
        <strain evidence="5 6">W431</strain>
    </source>
</reference>
<dbReference type="Pfam" id="PF13419">
    <property type="entry name" value="HAD_2"/>
    <property type="match status" value="1"/>
</dbReference>
<dbReference type="SFLD" id="SFLDS00003">
    <property type="entry name" value="Haloacid_Dehalogenase"/>
    <property type="match status" value="1"/>
</dbReference>
<comment type="caution">
    <text evidence="5">The sequence shown here is derived from an EMBL/GenBank/DDBJ whole genome shotgun (WGS) entry which is preliminary data.</text>
</comment>
<evidence type="ECO:0000313" key="5">
    <source>
        <dbReference type="EMBL" id="MDT0602146.1"/>
    </source>
</evidence>
<dbReference type="PRINTS" id="PR00413">
    <property type="entry name" value="HADHALOGNASE"/>
</dbReference>
<dbReference type="RefSeq" id="WP_311575841.1">
    <property type="nucleotide sequence ID" value="NZ_JAVRIF010000001.1"/>
</dbReference>
<dbReference type="NCBIfam" id="TIGR01509">
    <property type="entry name" value="HAD-SF-IA-v3"/>
    <property type="match status" value="1"/>
</dbReference>
<dbReference type="SUPFAM" id="SSF56784">
    <property type="entry name" value="HAD-like"/>
    <property type="match status" value="1"/>
</dbReference>
<keyword evidence="6" id="KW-1185">Reference proteome</keyword>
<sequence length="226" mass="25480">MTIKTPSDVLNNTQAVLFDLDGTLLDTANDLGEALNFVLRKYHLPEVPQAIYRPVASDGALGLLTLGFNSQLKNYDYDVLRTQFLNFYQENIARQTCLYPGVTELLTRLNTDNIPWGIVTNKPEGLTKQLLPSFNELEQCAVMVGGDTLPQRKPDPEPLFYACETIKVDPKHCLYVGDAIRDIEAGNRAGMKTFVAQWGYIKSTDNIHEWQADYILKSPQDLLLIR</sequence>
<evidence type="ECO:0000256" key="1">
    <source>
        <dbReference type="ARBA" id="ARBA00022723"/>
    </source>
</evidence>
<gene>
    <name evidence="5" type="ORF">RM573_00895</name>
</gene>
<dbReference type="SFLD" id="SFLDG01135">
    <property type="entry name" value="C1.5.6:_HAD__Beta-PGM__Phospha"/>
    <property type="match status" value="1"/>
</dbReference>
<keyword evidence="4" id="KW-0119">Carbohydrate metabolism</keyword>
<organism evidence="5 6">
    <name type="scientific">Thalassotalea castellviae</name>
    <dbReference type="NCBI Taxonomy" id="3075612"/>
    <lineage>
        <taxon>Bacteria</taxon>
        <taxon>Pseudomonadati</taxon>
        <taxon>Pseudomonadota</taxon>
        <taxon>Gammaproteobacteria</taxon>
        <taxon>Alteromonadales</taxon>
        <taxon>Colwelliaceae</taxon>
        <taxon>Thalassotalea</taxon>
    </lineage>
</organism>
<dbReference type="PANTHER" id="PTHR43434:SF23">
    <property type="entry name" value="PHOSPHOGLYCOLATE PHOSPHATASE"/>
    <property type="match status" value="1"/>
</dbReference>
<dbReference type="PANTHER" id="PTHR43434">
    <property type="entry name" value="PHOSPHOGLYCOLATE PHOSPHATASE"/>
    <property type="match status" value="1"/>
</dbReference>
<dbReference type="Gene3D" id="1.10.150.240">
    <property type="entry name" value="Putative phosphatase, domain 2"/>
    <property type="match status" value="1"/>
</dbReference>
<accession>A0ABU2ZZK3</accession>
<evidence type="ECO:0000313" key="6">
    <source>
        <dbReference type="Proteomes" id="UP001266357"/>
    </source>
</evidence>
<dbReference type="Gene3D" id="3.40.50.1000">
    <property type="entry name" value="HAD superfamily/HAD-like"/>
    <property type="match status" value="1"/>
</dbReference>
<dbReference type="Proteomes" id="UP001266357">
    <property type="component" value="Unassembled WGS sequence"/>
</dbReference>
<evidence type="ECO:0000256" key="3">
    <source>
        <dbReference type="ARBA" id="ARBA00022842"/>
    </source>
</evidence>
<evidence type="ECO:0000256" key="4">
    <source>
        <dbReference type="ARBA" id="ARBA00023277"/>
    </source>
</evidence>
<keyword evidence="1" id="KW-0479">Metal-binding</keyword>
<dbReference type="InterPro" id="IPR050155">
    <property type="entry name" value="HAD-like_hydrolase_sf"/>
</dbReference>
<name>A0ABU2ZZK3_9GAMM</name>
<dbReference type="GO" id="GO:0016787">
    <property type="term" value="F:hydrolase activity"/>
    <property type="evidence" value="ECO:0007669"/>
    <property type="project" value="UniProtKB-KW"/>
</dbReference>